<dbReference type="Proteomes" id="UP000574133">
    <property type="component" value="Unassembled WGS sequence"/>
</dbReference>
<gene>
    <name evidence="2" type="ORF">H4Q31_10120</name>
</gene>
<dbReference type="InterPro" id="IPR025321">
    <property type="entry name" value="DUF4227"/>
</dbReference>
<dbReference type="Pfam" id="PF14004">
    <property type="entry name" value="DUF4227"/>
    <property type="match status" value="1"/>
</dbReference>
<keyword evidence="1" id="KW-0812">Transmembrane</keyword>
<keyword evidence="1" id="KW-0472">Membrane</keyword>
<organism evidence="2 3">
    <name type="scientific">Cohnella lubricantis</name>
    <dbReference type="NCBI Taxonomy" id="2163172"/>
    <lineage>
        <taxon>Bacteria</taxon>
        <taxon>Bacillati</taxon>
        <taxon>Bacillota</taxon>
        <taxon>Bacilli</taxon>
        <taxon>Bacillales</taxon>
        <taxon>Paenibacillaceae</taxon>
        <taxon>Cohnella</taxon>
    </lineage>
</organism>
<protein>
    <submittedName>
        <fullName evidence="2">YqzK family protein</fullName>
    </submittedName>
</protein>
<sequence length="78" mass="8984">MRPSGGGKWLDRLQFTLLFLVLTVMVHHGFSWMQSWIQPFDPYKVPEGSAEKVFQSEGETGGVIDWGDRLKLFLWLGE</sequence>
<evidence type="ECO:0000313" key="2">
    <source>
        <dbReference type="EMBL" id="MBB6677681.1"/>
    </source>
</evidence>
<dbReference type="RefSeq" id="WP_185178958.1">
    <property type="nucleotide sequence ID" value="NZ_CBCSEP010000007.1"/>
</dbReference>
<reference evidence="2 3" key="1">
    <citation type="submission" date="2020-08" db="EMBL/GenBank/DDBJ databases">
        <title>Cohnella phylogeny.</title>
        <authorList>
            <person name="Dunlap C."/>
        </authorList>
    </citation>
    <scope>NUCLEOTIDE SEQUENCE [LARGE SCALE GENOMIC DNA]</scope>
    <source>
        <strain evidence="2 3">DSM 103658</strain>
    </source>
</reference>
<comment type="caution">
    <text evidence="2">The sequence shown here is derived from an EMBL/GenBank/DDBJ whole genome shotgun (WGS) entry which is preliminary data.</text>
</comment>
<feature type="transmembrane region" description="Helical" evidence="1">
    <location>
        <begin position="12"/>
        <end position="30"/>
    </location>
</feature>
<evidence type="ECO:0000256" key="1">
    <source>
        <dbReference type="SAM" id="Phobius"/>
    </source>
</evidence>
<dbReference type="AlphaFoldDB" id="A0A841TGV2"/>
<dbReference type="EMBL" id="JACJVN010000034">
    <property type="protein sequence ID" value="MBB6677681.1"/>
    <property type="molecule type" value="Genomic_DNA"/>
</dbReference>
<accession>A0A841TGV2</accession>
<evidence type="ECO:0000313" key="3">
    <source>
        <dbReference type="Proteomes" id="UP000574133"/>
    </source>
</evidence>
<keyword evidence="1" id="KW-1133">Transmembrane helix</keyword>
<proteinExistence type="predicted"/>
<keyword evidence="3" id="KW-1185">Reference proteome</keyword>
<name>A0A841TGV2_9BACL</name>